<name>A0AA88W136_9ASTE</name>
<evidence type="ECO:0000256" key="1">
    <source>
        <dbReference type="SAM" id="MobiDB-lite"/>
    </source>
</evidence>
<dbReference type="Gene3D" id="4.10.60.10">
    <property type="entry name" value="Zinc finger, CCHC-type"/>
    <property type="match status" value="1"/>
</dbReference>
<sequence length="437" mass="50413">MECLSRMQQDLHHQQETALRDHRRQAYLTTSILTEQNRYLAHQIFDQAHGFRWITEGLPDTQQVVDAMRHIGGNPPLDTNVQEVVSEGNVRGGQQVEQPQEMLNTAQVLGDGGLTLDRFVKLIKNPFFGKPNPTIAEEWLARVEKILDNARIPNSQRSVYTTFMLEASAERWWKLLSMKWKWEGVPSTWENFRREFTNKYVTAVTQEKREVNFIKFEQRNMSVSVYESQFIDLASFCLHLVDTEERKVRKFVKGLNKDLRDKLIPLQLQTYMAVVDRALAIGNDLEEQKNVDTELFRVPSYGRQGNRNSGNVNPGGRGQWNTWQGNFQRALQGRNRNYFGNGQGRGRGNQMSGYTSSQASFAASSPGDNNKRKNQTEIPNMQPPKQARIGDRCSYCNWTGHTENECRRKMGLYIRCAQPGHIEKKCPYSVNQVVHMH</sequence>
<evidence type="ECO:0000259" key="2">
    <source>
        <dbReference type="Pfam" id="PF03732"/>
    </source>
</evidence>
<feature type="region of interest" description="Disordered" evidence="1">
    <location>
        <begin position="300"/>
        <end position="322"/>
    </location>
</feature>
<dbReference type="PANTHER" id="PTHR34482">
    <property type="entry name" value="DNA DAMAGE-INDUCIBLE PROTEIN 1-LIKE"/>
    <property type="match status" value="1"/>
</dbReference>
<feature type="compositionally biased region" description="Polar residues" evidence="1">
    <location>
        <begin position="351"/>
        <end position="368"/>
    </location>
</feature>
<feature type="compositionally biased region" description="Polar residues" evidence="1">
    <location>
        <begin position="303"/>
        <end position="312"/>
    </location>
</feature>
<dbReference type="GO" id="GO:0003676">
    <property type="term" value="F:nucleic acid binding"/>
    <property type="evidence" value="ECO:0007669"/>
    <property type="project" value="InterPro"/>
</dbReference>
<reference evidence="3" key="1">
    <citation type="submission" date="2022-12" db="EMBL/GenBank/DDBJ databases">
        <title>Draft genome assemblies for two species of Escallonia (Escalloniales).</title>
        <authorList>
            <person name="Chanderbali A."/>
            <person name="Dervinis C."/>
            <person name="Anghel I."/>
            <person name="Soltis D."/>
            <person name="Soltis P."/>
            <person name="Zapata F."/>
        </authorList>
    </citation>
    <scope>NUCLEOTIDE SEQUENCE</scope>
    <source>
        <strain evidence="3">UCBG64.0493</strain>
        <tissue evidence="3">Leaf</tissue>
    </source>
</reference>
<feature type="region of interest" description="Disordered" evidence="1">
    <location>
        <begin position="335"/>
        <end position="386"/>
    </location>
</feature>
<dbReference type="SUPFAM" id="SSF57756">
    <property type="entry name" value="Retrovirus zinc finger-like domains"/>
    <property type="match status" value="1"/>
</dbReference>
<dbReference type="InterPro" id="IPR005162">
    <property type="entry name" value="Retrotrans_gag_dom"/>
</dbReference>
<feature type="domain" description="Retrotransposon gag" evidence="2">
    <location>
        <begin position="161"/>
        <end position="256"/>
    </location>
</feature>
<dbReference type="InterPro" id="IPR036875">
    <property type="entry name" value="Znf_CCHC_sf"/>
</dbReference>
<dbReference type="PANTHER" id="PTHR34482:SF36">
    <property type="entry name" value="RETROTRANSPOSON GAG DOMAIN-CONTAINING PROTEIN"/>
    <property type="match status" value="1"/>
</dbReference>
<dbReference type="EMBL" id="JAVXUP010000891">
    <property type="protein sequence ID" value="KAK3019221.1"/>
    <property type="molecule type" value="Genomic_DNA"/>
</dbReference>
<dbReference type="Pfam" id="PF03732">
    <property type="entry name" value="Retrotrans_gag"/>
    <property type="match status" value="1"/>
</dbReference>
<evidence type="ECO:0000313" key="3">
    <source>
        <dbReference type="EMBL" id="KAK3019221.1"/>
    </source>
</evidence>
<dbReference type="AlphaFoldDB" id="A0AA88W136"/>
<dbReference type="Proteomes" id="UP001188597">
    <property type="component" value="Unassembled WGS sequence"/>
</dbReference>
<keyword evidence="4" id="KW-1185">Reference proteome</keyword>
<organism evidence="3 4">
    <name type="scientific">Escallonia herrerae</name>
    <dbReference type="NCBI Taxonomy" id="1293975"/>
    <lineage>
        <taxon>Eukaryota</taxon>
        <taxon>Viridiplantae</taxon>
        <taxon>Streptophyta</taxon>
        <taxon>Embryophyta</taxon>
        <taxon>Tracheophyta</taxon>
        <taxon>Spermatophyta</taxon>
        <taxon>Magnoliopsida</taxon>
        <taxon>eudicotyledons</taxon>
        <taxon>Gunneridae</taxon>
        <taxon>Pentapetalae</taxon>
        <taxon>asterids</taxon>
        <taxon>campanulids</taxon>
        <taxon>Escalloniales</taxon>
        <taxon>Escalloniaceae</taxon>
        <taxon>Escallonia</taxon>
    </lineage>
</organism>
<gene>
    <name evidence="3" type="ORF">RJ639_003136</name>
</gene>
<accession>A0AA88W136</accession>
<proteinExistence type="predicted"/>
<protein>
    <recommendedName>
        <fullName evidence="2">Retrotransposon gag domain-containing protein</fullName>
    </recommendedName>
</protein>
<evidence type="ECO:0000313" key="4">
    <source>
        <dbReference type="Proteomes" id="UP001188597"/>
    </source>
</evidence>
<dbReference type="GO" id="GO:0008270">
    <property type="term" value="F:zinc ion binding"/>
    <property type="evidence" value="ECO:0007669"/>
    <property type="project" value="InterPro"/>
</dbReference>
<comment type="caution">
    <text evidence="3">The sequence shown here is derived from an EMBL/GenBank/DDBJ whole genome shotgun (WGS) entry which is preliminary data.</text>
</comment>